<feature type="transmembrane region" description="Helical" evidence="8">
    <location>
        <begin position="167"/>
        <end position="185"/>
    </location>
</feature>
<feature type="compositionally biased region" description="Basic and acidic residues" evidence="7">
    <location>
        <begin position="50"/>
        <end position="62"/>
    </location>
</feature>
<evidence type="ECO:0000259" key="9">
    <source>
        <dbReference type="Pfam" id="PF04239"/>
    </source>
</evidence>
<keyword evidence="3" id="KW-1003">Cell membrane</keyword>
<dbReference type="PANTHER" id="PTHR34582:SF6">
    <property type="entry name" value="UPF0702 TRANSMEMBRANE PROTEIN YCAP"/>
    <property type="match status" value="1"/>
</dbReference>
<comment type="caution">
    <text evidence="10">The sequence shown here is derived from an EMBL/GenBank/DDBJ whole genome shotgun (WGS) entry which is preliminary data.</text>
</comment>
<evidence type="ECO:0000256" key="2">
    <source>
        <dbReference type="ARBA" id="ARBA00006448"/>
    </source>
</evidence>
<comment type="subcellular location">
    <subcellularLocation>
        <location evidence="1">Cell membrane</location>
        <topology evidence="1">Multi-pass membrane protein</topology>
    </subcellularLocation>
</comment>
<reference evidence="10" key="1">
    <citation type="submission" date="2019-06" db="EMBL/GenBank/DDBJ databases">
        <title>Methanoculleus strain from Tamsui River, Taipei, Taiwan.</title>
        <authorList>
            <person name="You Y.-T."/>
            <person name="Chen S.-C."/>
            <person name="Lai S.-J."/>
            <person name="Lee Y.-C."/>
            <person name="Lai M.-C."/>
        </authorList>
    </citation>
    <scope>NUCLEOTIDE SEQUENCE</scope>
    <source>
        <strain evidence="10">Afa-1</strain>
    </source>
</reference>
<name>A0A9E5DEC3_9EURY</name>
<feature type="region of interest" description="Disordered" evidence="7">
    <location>
        <begin position="49"/>
        <end position="74"/>
    </location>
</feature>
<keyword evidence="11" id="KW-1185">Reference proteome</keyword>
<evidence type="ECO:0000256" key="1">
    <source>
        <dbReference type="ARBA" id="ARBA00004651"/>
    </source>
</evidence>
<proteinExistence type="inferred from homology"/>
<gene>
    <name evidence="10" type="ORF">FKB36_09025</name>
</gene>
<dbReference type="Gene3D" id="3.30.240.20">
    <property type="entry name" value="bsu07140 like domains"/>
    <property type="match status" value="1"/>
</dbReference>
<protein>
    <submittedName>
        <fullName evidence="10">DUF421 domain-containing protein</fullName>
    </submittedName>
</protein>
<dbReference type="Proteomes" id="UP001065682">
    <property type="component" value="Unassembled WGS sequence"/>
</dbReference>
<dbReference type="GO" id="GO:0005886">
    <property type="term" value="C:plasma membrane"/>
    <property type="evidence" value="ECO:0007669"/>
    <property type="project" value="UniProtKB-SubCell"/>
</dbReference>
<dbReference type="AlphaFoldDB" id="A0A9E5DEC3"/>
<evidence type="ECO:0000256" key="6">
    <source>
        <dbReference type="ARBA" id="ARBA00023136"/>
    </source>
</evidence>
<evidence type="ECO:0000256" key="5">
    <source>
        <dbReference type="ARBA" id="ARBA00022989"/>
    </source>
</evidence>
<organism evidence="10 11">
    <name type="scientific">Methanoculleus formosensis</name>
    <dbReference type="NCBI Taxonomy" id="2590886"/>
    <lineage>
        <taxon>Archaea</taxon>
        <taxon>Methanobacteriati</taxon>
        <taxon>Methanobacteriota</taxon>
        <taxon>Stenosarchaea group</taxon>
        <taxon>Methanomicrobia</taxon>
        <taxon>Methanomicrobiales</taxon>
        <taxon>Methanomicrobiaceae</taxon>
        <taxon>Methanoculleus</taxon>
    </lineage>
</organism>
<keyword evidence="5 8" id="KW-1133">Transmembrane helix</keyword>
<keyword evidence="4 8" id="KW-0812">Transmembrane</keyword>
<dbReference type="EMBL" id="VHLL01000004">
    <property type="protein sequence ID" value="MCT8337619.1"/>
    <property type="molecule type" value="Genomic_DNA"/>
</dbReference>
<evidence type="ECO:0000256" key="7">
    <source>
        <dbReference type="SAM" id="MobiDB-lite"/>
    </source>
</evidence>
<evidence type="ECO:0000313" key="10">
    <source>
        <dbReference type="EMBL" id="MCT8337619.1"/>
    </source>
</evidence>
<dbReference type="Pfam" id="PF04239">
    <property type="entry name" value="DUF421"/>
    <property type="match status" value="1"/>
</dbReference>
<feature type="domain" description="YetF C-terminal" evidence="9">
    <location>
        <begin position="189"/>
        <end position="258"/>
    </location>
</feature>
<accession>A0A9E5DEC3</accession>
<comment type="similarity">
    <text evidence="2">Belongs to the UPF0702 family.</text>
</comment>
<sequence length="274" mass="30188">MCASSAPSPTNASPMRYILMPSDSAQILVRQVLKTSRWDRFHFTRNARSGRPEKAIGSRAEGRGGGVHPAAGPRPARDGARALFPGGEKVYCPVAVQSRPMSDLFVLQTPLAELVLRAVVLYFFLLLVMRLIGRREFGQLSPFDLILLLLISESVAEALTAGEKSLLGGLVSASTLLILSVLISIGQYKSPWIRKIFTPDSLKVIEDGKIIEKSLRREMMTHDDLIERLRARGIAGVEEVRVAYIESDGDISALTCRETDRRQVAAAEEEKKTE</sequence>
<evidence type="ECO:0000256" key="8">
    <source>
        <dbReference type="SAM" id="Phobius"/>
    </source>
</evidence>
<evidence type="ECO:0000256" key="3">
    <source>
        <dbReference type="ARBA" id="ARBA00022475"/>
    </source>
</evidence>
<evidence type="ECO:0000256" key="4">
    <source>
        <dbReference type="ARBA" id="ARBA00022692"/>
    </source>
</evidence>
<evidence type="ECO:0000313" key="11">
    <source>
        <dbReference type="Proteomes" id="UP001065682"/>
    </source>
</evidence>
<feature type="transmembrane region" description="Helical" evidence="8">
    <location>
        <begin position="114"/>
        <end position="133"/>
    </location>
</feature>
<dbReference type="InterPro" id="IPR007353">
    <property type="entry name" value="DUF421"/>
</dbReference>
<dbReference type="PANTHER" id="PTHR34582">
    <property type="entry name" value="UPF0702 TRANSMEMBRANE PROTEIN YCAP"/>
    <property type="match status" value="1"/>
</dbReference>
<keyword evidence="6 8" id="KW-0472">Membrane</keyword>
<dbReference type="InterPro" id="IPR023090">
    <property type="entry name" value="UPF0702_alpha/beta_dom_sf"/>
</dbReference>